<comment type="similarity">
    <text evidence="2">Belongs to the SAS10 family.</text>
</comment>
<feature type="compositionally biased region" description="Basic and acidic residues" evidence="5">
    <location>
        <begin position="357"/>
        <end position="385"/>
    </location>
</feature>
<proteinExistence type="inferred from homology"/>
<dbReference type="PANTHER" id="PTHR13237">
    <property type="entry name" value="SOMETHING ABOUT SILENCING PROTEIN 10-RELATED"/>
    <property type="match status" value="1"/>
</dbReference>
<evidence type="ECO:0000256" key="5">
    <source>
        <dbReference type="SAM" id="MobiDB-lite"/>
    </source>
</evidence>
<dbReference type="OrthoDB" id="1924577at2759"/>
<sequence length="475" mass="53624">MGKFARKNQKELRQEAKKKSKKLRTSCGHTGQSVLDADANVDDNDASDYLHDDADRYNQKKQKDMLSWGHQRDDDDDDDDNQEEVLAIDNETTDEDDEDEDNGDEEDGLPSRSAWGNKRSNFYHSDFVDKDHGRFIGSDAEEAEEEEREAKELQAKLANELQDEDFGLAEIAQQTSSREKLANSEDVQMLDEPLSLVSDISKLSEFEKLERLKAESPELLDIISDCSKKFQELIDIIQPLLSAASKSPATLSPRAASYLKTKNQLILGYCQNVNFYLALKAQRLPVDNHPVTRRLVDFRRLLLKLDPLDKLYRDDILKALGALKSGISLSEFLRKDGSRTKTKGKVSFADGAADGSAKAKKDSSMAGKAKEAADEASKKRKKGDDGSDETDEEEEDGQVDAEGKRKVTYQISKNKGVVPYRKKEYRNPRVKHRMKYRKAQIRRKGQVQTVRPEIKKYGGEAHGIRAGAVRSVKFK</sequence>
<evidence type="ECO:0000256" key="4">
    <source>
        <dbReference type="ARBA" id="ARBA00023242"/>
    </source>
</evidence>
<evidence type="ECO:0000256" key="3">
    <source>
        <dbReference type="ARBA" id="ARBA00022553"/>
    </source>
</evidence>
<feature type="compositionally biased region" description="Acidic residues" evidence="5">
    <location>
        <begin position="74"/>
        <end position="83"/>
    </location>
</feature>
<evidence type="ECO:0000256" key="1">
    <source>
        <dbReference type="ARBA" id="ARBA00004123"/>
    </source>
</evidence>
<dbReference type="STRING" id="947166.A0A1D1VHH4"/>
<keyword evidence="8" id="KW-1185">Reference proteome</keyword>
<feature type="compositionally biased region" description="Basic and acidic residues" evidence="5">
    <location>
        <begin position="48"/>
        <end position="64"/>
    </location>
</feature>
<feature type="compositionally biased region" description="Acidic residues" evidence="5">
    <location>
        <begin position="91"/>
        <end position="108"/>
    </location>
</feature>
<dbReference type="GO" id="GO:0032040">
    <property type="term" value="C:small-subunit processome"/>
    <property type="evidence" value="ECO:0007669"/>
    <property type="project" value="TreeGrafter"/>
</dbReference>
<feature type="domain" description="Sas10 C-terminal" evidence="6">
    <location>
        <begin position="402"/>
        <end position="474"/>
    </location>
</feature>
<feature type="compositionally biased region" description="Acidic residues" evidence="5">
    <location>
        <begin position="386"/>
        <end position="399"/>
    </location>
</feature>
<dbReference type="PANTHER" id="PTHR13237:SF8">
    <property type="entry name" value="SOMETHING ABOUT SILENCING PROTEIN 10"/>
    <property type="match status" value="1"/>
</dbReference>
<dbReference type="InterPro" id="IPR018972">
    <property type="entry name" value="Sas10_C_dom"/>
</dbReference>
<feature type="compositionally biased region" description="Basic and acidic residues" evidence="5">
    <location>
        <begin position="8"/>
        <end position="17"/>
    </location>
</feature>
<keyword evidence="3" id="KW-0597">Phosphoprotein</keyword>
<evidence type="ECO:0000313" key="8">
    <source>
        <dbReference type="Proteomes" id="UP000186922"/>
    </source>
</evidence>
<dbReference type="GO" id="GO:0000462">
    <property type="term" value="P:maturation of SSU-rRNA from tricistronic rRNA transcript (SSU-rRNA, 5.8S rRNA, LSU-rRNA)"/>
    <property type="evidence" value="ECO:0007669"/>
    <property type="project" value="TreeGrafter"/>
</dbReference>
<evidence type="ECO:0000259" key="6">
    <source>
        <dbReference type="Pfam" id="PF09368"/>
    </source>
</evidence>
<accession>A0A1D1VHH4</accession>
<evidence type="ECO:0000256" key="2">
    <source>
        <dbReference type="ARBA" id="ARBA00010979"/>
    </source>
</evidence>
<dbReference type="EMBL" id="BDGG01000005">
    <property type="protein sequence ID" value="GAU99522.1"/>
    <property type="molecule type" value="Genomic_DNA"/>
</dbReference>
<comment type="subcellular location">
    <subcellularLocation>
        <location evidence="1">Nucleus</location>
    </subcellularLocation>
</comment>
<dbReference type="Proteomes" id="UP000186922">
    <property type="component" value="Unassembled WGS sequence"/>
</dbReference>
<reference evidence="7 8" key="1">
    <citation type="journal article" date="2016" name="Nat. Commun.">
        <title>Extremotolerant tardigrade genome and improved radiotolerance of human cultured cells by tardigrade-unique protein.</title>
        <authorList>
            <person name="Hashimoto T."/>
            <person name="Horikawa D.D."/>
            <person name="Saito Y."/>
            <person name="Kuwahara H."/>
            <person name="Kozuka-Hata H."/>
            <person name="Shin-I T."/>
            <person name="Minakuchi Y."/>
            <person name="Ohishi K."/>
            <person name="Motoyama A."/>
            <person name="Aizu T."/>
            <person name="Enomoto A."/>
            <person name="Kondo K."/>
            <person name="Tanaka S."/>
            <person name="Hara Y."/>
            <person name="Koshikawa S."/>
            <person name="Sagara H."/>
            <person name="Miura T."/>
            <person name="Yokobori S."/>
            <person name="Miyagawa K."/>
            <person name="Suzuki Y."/>
            <person name="Kubo T."/>
            <person name="Oyama M."/>
            <person name="Kohara Y."/>
            <person name="Fujiyama A."/>
            <person name="Arakawa K."/>
            <person name="Katayama T."/>
            <person name="Toyoda A."/>
            <person name="Kunieda T."/>
        </authorList>
    </citation>
    <scope>NUCLEOTIDE SEQUENCE [LARGE SCALE GENOMIC DNA]</scope>
    <source>
        <strain evidence="7 8">YOKOZUNA-1</strain>
    </source>
</reference>
<gene>
    <name evidence="7" type="primary">RvY_10514-1</name>
    <name evidence="7" type="synonym">RvY_10514.1</name>
    <name evidence="7" type="ORF">RvY_10514</name>
</gene>
<dbReference type="Pfam" id="PF04000">
    <property type="entry name" value="Sas10_Utp3"/>
    <property type="match status" value="1"/>
</dbReference>
<name>A0A1D1VHH4_RAMVA</name>
<evidence type="ECO:0000313" key="7">
    <source>
        <dbReference type="EMBL" id="GAU99522.1"/>
    </source>
</evidence>
<comment type="caution">
    <text evidence="7">The sequence shown here is derived from an EMBL/GenBank/DDBJ whole genome shotgun (WGS) entry which is preliminary data.</text>
</comment>
<organism evidence="7 8">
    <name type="scientific">Ramazzottius varieornatus</name>
    <name type="common">Water bear</name>
    <name type="synonym">Tardigrade</name>
    <dbReference type="NCBI Taxonomy" id="947166"/>
    <lineage>
        <taxon>Eukaryota</taxon>
        <taxon>Metazoa</taxon>
        <taxon>Ecdysozoa</taxon>
        <taxon>Tardigrada</taxon>
        <taxon>Eutardigrada</taxon>
        <taxon>Parachela</taxon>
        <taxon>Hypsibioidea</taxon>
        <taxon>Ramazzottiidae</taxon>
        <taxon>Ramazzottius</taxon>
    </lineage>
</organism>
<dbReference type="AlphaFoldDB" id="A0A1D1VHH4"/>
<dbReference type="InterPro" id="IPR007146">
    <property type="entry name" value="Sas10/Utp3/C1D"/>
</dbReference>
<feature type="compositionally biased region" description="Basic residues" evidence="5">
    <location>
        <begin position="428"/>
        <end position="445"/>
    </location>
</feature>
<keyword evidence="4" id="KW-0539">Nucleus</keyword>
<protein>
    <recommendedName>
        <fullName evidence="6">Sas10 C-terminal domain-containing protein</fullName>
    </recommendedName>
</protein>
<feature type="region of interest" description="Disordered" evidence="5">
    <location>
        <begin position="1"/>
        <end position="150"/>
    </location>
</feature>
<feature type="region of interest" description="Disordered" evidence="5">
    <location>
        <begin position="342"/>
        <end position="449"/>
    </location>
</feature>
<dbReference type="Pfam" id="PF09368">
    <property type="entry name" value="Sas10"/>
    <property type="match status" value="1"/>
</dbReference>